<sequence length="480" mass="55886">MNSTINIVTVDYTSENDKWHKAFKNYLAYALNEKHNITIYWQTIEEVLSNTRSEDIPTFILGVYSAQNIQNPEWQEQVAQLNNWGKEYNNAHFYKILREIVKVDAIPENSETAKQIAFYAHNTKSGELISEEVLLSSKINQFLFKTFELARDIALQVKQISSSTQISDSPDRTTITQQTVFLSQVSPQSSPLREKLKQELISQGFRVIPSVNYSIHPPTEIRSVIYNDLKQSDLVIHLFGEEIDHRQDGVNNTIEAIQNEVSAKYSKEQQEDDENVRKRVIWITNSKLDNEQYKRYINNLKIEENLHIGGDIYRCTIEELKDIILSKLKHHNTINNDDDAIDLSQEFIEGQVYLMPDVNTTSDMHLFKTLLEEHGFSTVYLNNPKTQQEAKEQNEAFLFQSEGVVIIHNEHNIRWVRAKVNDIFRIKSKGRKKDFRFKIILSRTIDQLPQEPIYRDIQLVHPEAKTNLDFLGAKILEKTE</sequence>
<keyword evidence="2" id="KW-1185">Reference proteome</keyword>
<dbReference type="eggNOG" id="ENOG502ZA61">
    <property type="taxonomic scope" value="Bacteria"/>
</dbReference>
<gene>
    <name evidence="1" type="ORF">M23134_06091</name>
</gene>
<reference evidence="1 2" key="1">
    <citation type="submission" date="2007-01" db="EMBL/GenBank/DDBJ databases">
        <authorList>
            <person name="Haygood M."/>
            <person name="Podell S."/>
            <person name="Anderson C."/>
            <person name="Hopkinson B."/>
            <person name="Roe K."/>
            <person name="Barbeau K."/>
            <person name="Gaasterland T."/>
            <person name="Ferriera S."/>
            <person name="Johnson J."/>
            <person name="Kravitz S."/>
            <person name="Beeson K."/>
            <person name="Sutton G."/>
            <person name="Rogers Y.-H."/>
            <person name="Friedman R."/>
            <person name="Frazier M."/>
            <person name="Venter J.C."/>
        </authorList>
    </citation>
    <scope>NUCLEOTIDE SEQUENCE [LARGE SCALE GENOMIC DNA]</scope>
    <source>
        <strain evidence="1 2">ATCC 23134</strain>
    </source>
</reference>
<dbReference type="RefSeq" id="WP_002703579.1">
    <property type="nucleotide sequence ID" value="NZ_AAWS01000055.1"/>
</dbReference>
<accession>A1ZX23</accession>
<dbReference type="EMBL" id="AAWS01000055">
    <property type="protein sequence ID" value="EAY25103.1"/>
    <property type="molecule type" value="Genomic_DNA"/>
</dbReference>
<dbReference type="Proteomes" id="UP000004095">
    <property type="component" value="Unassembled WGS sequence"/>
</dbReference>
<evidence type="ECO:0000313" key="1">
    <source>
        <dbReference type="EMBL" id="EAY25103.1"/>
    </source>
</evidence>
<evidence type="ECO:0008006" key="3">
    <source>
        <dbReference type="Google" id="ProtNLM"/>
    </source>
</evidence>
<protein>
    <recommendedName>
        <fullName evidence="3">TIR domain-containing protein</fullName>
    </recommendedName>
</protein>
<dbReference type="AlphaFoldDB" id="A1ZX23"/>
<evidence type="ECO:0000313" key="2">
    <source>
        <dbReference type="Proteomes" id="UP000004095"/>
    </source>
</evidence>
<proteinExistence type="predicted"/>
<dbReference type="OrthoDB" id="974509at2"/>
<organism evidence="1 2">
    <name type="scientific">Microscilla marina ATCC 23134</name>
    <dbReference type="NCBI Taxonomy" id="313606"/>
    <lineage>
        <taxon>Bacteria</taxon>
        <taxon>Pseudomonadati</taxon>
        <taxon>Bacteroidota</taxon>
        <taxon>Cytophagia</taxon>
        <taxon>Cytophagales</taxon>
        <taxon>Microscillaceae</taxon>
        <taxon>Microscilla</taxon>
    </lineage>
</organism>
<comment type="caution">
    <text evidence="1">The sequence shown here is derived from an EMBL/GenBank/DDBJ whole genome shotgun (WGS) entry which is preliminary data.</text>
</comment>
<name>A1ZX23_MICM2</name>